<gene>
    <name evidence="1" type="ORF">DUNSADRAFT_14828</name>
</gene>
<proteinExistence type="predicted"/>
<organism evidence="1 2">
    <name type="scientific">Dunaliella salina</name>
    <name type="common">Green alga</name>
    <name type="synonym">Protococcus salinus</name>
    <dbReference type="NCBI Taxonomy" id="3046"/>
    <lineage>
        <taxon>Eukaryota</taxon>
        <taxon>Viridiplantae</taxon>
        <taxon>Chlorophyta</taxon>
        <taxon>core chlorophytes</taxon>
        <taxon>Chlorophyceae</taxon>
        <taxon>CS clade</taxon>
        <taxon>Chlamydomonadales</taxon>
        <taxon>Dunaliellaceae</taxon>
        <taxon>Dunaliella</taxon>
    </lineage>
</organism>
<accession>A0ABQ7H296</accession>
<name>A0ABQ7H296_DUNSA</name>
<protein>
    <recommendedName>
        <fullName evidence="3">Phospholipid scramblase</fullName>
    </recommendedName>
</protein>
<sequence length="281" mass="31458">MSATVAPAPPQDKLPLGRVEDFGVSERALPTQDGDGQPVRFDLSLALDKLPPKKGVAQSSNGMYLLENEQEVFASGFLPLHTVVKENPCLACMKWSLCGCCLLAGKCCGCYFTIPKKNQRLDVCITDKRILLRDTRRKVNPGIKSFWYYLCCCCCVKKDTDEKYEGQVVLNLDDLKDVQMDIQQTKGVNGPMCCPVERNQDQFSMVLYFTKDVGVYHLPTKKWAFADENKTSWMKTDPILAFGSMEEAAEMRRVLEEAVARNQARDAAKVSETKCNLSNGK</sequence>
<dbReference type="EMBL" id="MU069498">
    <property type="protein sequence ID" value="KAF5840972.1"/>
    <property type="molecule type" value="Genomic_DNA"/>
</dbReference>
<comment type="caution">
    <text evidence="1">The sequence shown here is derived from an EMBL/GenBank/DDBJ whole genome shotgun (WGS) entry which is preliminary data.</text>
</comment>
<reference evidence="1" key="1">
    <citation type="submission" date="2017-08" db="EMBL/GenBank/DDBJ databases">
        <authorList>
            <person name="Polle J.E."/>
            <person name="Barry K."/>
            <person name="Cushman J."/>
            <person name="Schmutz J."/>
            <person name="Tran D."/>
            <person name="Hathwaick L.T."/>
            <person name="Yim W.C."/>
            <person name="Jenkins J."/>
            <person name="Mckie-Krisberg Z.M."/>
            <person name="Prochnik S."/>
            <person name="Lindquist E."/>
            <person name="Dockter R.B."/>
            <person name="Adam C."/>
            <person name="Molina H."/>
            <person name="Bunkerborg J."/>
            <person name="Jin E."/>
            <person name="Buchheim M."/>
            <person name="Magnuson J."/>
        </authorList>
    </citation>
    <scope>NUCLEOTIDE SEQUENCE</scope>
    <source>
        <strain evidence="1">CCAP 19/18</strain>
    </source>
</reference>
<evidence type="ECO:0000313" key="1">
    <source>
        <dbReference type="EMBL" id="KAF5840972.1"/>
    </source>
</evidence>
<evidence type="ECO:0008006" key="3">
    <source>
        <dbReference type="Google" id="ProtNLM"/>
    </source>
</evidence>
<evidence type="ECO:0000313" key="2">
    <source>
        <dbReference type="Proteomes" id="UP000815325"/>
    </source>
</evidence>
<dbReference type="Proteomes" id="UP000815325">
    <property type="component" value="Unassembled WGS sequence"/>
</dbReference>
<keyword evidence="2" id="KW-1185">Reference proteome</keyword>